<sequence>MKIKSQLLAHESPIIQIEIGDKCFPKNHFTEENINISNPDIEVIKSRHLIAEGMVLLDTQMYFSTPQTILFEIDTESVVMNFISCNNVETYSDQLETEKYSIEDTHNIFYANNYKATFKIPAFEQINYLSIILSKDFYYTIINEDWELHEKFSKNILLKKSSYLHSKYIPFSPAIQWLIHEIKACNRQGALKKMYIETKVKELLIHQLDAITTLPIQKDQIDEEDYNKLLRAKQLLDKDFVHAPTLTELSRLISLNEFKLKKGFKACFDTTVKSYIIRLRMERAKELFQNKTITVSEAAYKCGYKDVSHFSAAFKTFYGFSPQKIKMNWEFSRLWIAGFLFLNT</sequence>
<evidence type="ECO:0000259" key="4">
    <source>
        <dbReference type="PROSITE" id="PS01124"/>
    </source>
</evidence>
<protein>
    <submittedName>
        <fullName evidence="5">DNA-binding protein</fullName>
    </submittedName>
</protein>
<dbReference type="GO" id="GO:0043565">
    <property type="term" value="F:sequence-specific DNA binding"/>
    <property type="evidence" value="ECO:0007669"/>
    <property type="project" value="InterPro"/>
</dbReference>
<dbReference type="PANTHER" id="PTHR47893">
    <property type="entry name" value="REGULATORY PROTEIN PCHR"/>
    <property type="match status" value="1"/>
</dbReference>
<dbReference type="EMBL" id="OX336425">
    <property type="protein sequence ID" value="CAI2768507.1"/>
    <property type="molecule type" value="Genomic_DNA"/>
</dbReference>
<dbReference type="InterPro" id="IPR018060">
    <property type="entry name" value="HTH_AraC"/>
</dbReference>
<dbReference type="KEGG" id="fcs:TRV642_3750"/>
<evidence type="ECO:0000313" key="6">
    <source>
        <dbReference type="Proteomes" id="UP001152749"/>
    </source>
</evidence>
<dbReference type="Pfam" id="PF12833">
    <property type="entry name" value="HTH_18"/>
    <property type="match status" value="1"/>
</dbReference>
<evidence type="ECO:0000256" key="3">
    <source>
        <dbReference type="ARBA" id="ARBA00023163"/>
    </source>
</evidence>
<dbReference type="SUPFAM" id="SSF46689">
    <property type="entry name" value="Homeodomain-like"/>
    <property type="match status" value="1"/>
</dbReference>
<dbReference type="SMART" id="SM00342">
    <property type="entry name" value="HTH_ARAC"/>
    <property type="match status" value="1"/>
</dbReference>
<dbReference type="InterPro" id="IPR053142">
    <property type="entry name" value="PchR_regulatory_protein"/>
</dbReference>
<keyword evidence="3" id="KW-0804">Transcription</keyword>
<dbReference type="Proteomes" id="UP001152749">
    <property type="component" value="Chromosome"/>
</dbReference>
<dbReference type="Gene3D" id="1.10.10.60">
    <property type="entry name" value="Homeodomain-like"/>
    <property type="match status" value="2"/>
</dbReference>
<dbReference type="PRINTS" id="PR00032">
    <property type="entry name" value="HTHARAC"/>
</dbReference>
<proteinExistence type="predicted"/>
<accession>A0A9W4X4U1</accession>
<evidence type="ECO:0000313" key="5">
    <source>
        <dbReference type="EMBL" id="CAI2768507.1"/>
    </source>
</evidence>
<evidence type="ECO:0000256" key="1">
    <source>
        <dbReference type="ARBA" id="ARBA00023015"/>
    </source>
</evidence>
<name>A0A9W4X4U1_9FLAO</name>
<organism evidence="5 6">
    <name type="scientific">Flavobacterium collinsii</name>
    <dbReference type="NCBI Taxonomy" id="1114861"/>
    <lineage>
        <taxon>Bacteria</taxon>
        <taxon>Pseudomonadati</taxon>
        <taxon>Bacteroidota</taxon>
        <taxon>Flavobacteriia</taxon>
        <taxon>Flavobacteriales</taxon>
        <taxon>Flavobacteriaceae</taxon>
        <taxon>Flavobacterium</taxon>
    </lineage>
</organism>
<dbReference type="AlphaFoldDB" id="A0A9W4X4U1"/>
<dbReference type="PANTHER" id="PTHR47893:SF1">
    <property type="entry name" value="REGULATORY PROTEIN PCHR"/>
    <property type="match status" value="1"/>
</dbReference>
<feature type="domain" description="HTH araC/xylS-type" evidence="4">
    <location>
        <begin position="230"/>
        <end position="328"/>
    </location>
</feature>
<evidence type="ECO:0000256" key="2">
    <source>
        <dbReference type="ARBA" id="ARBA00023125"/>
    </source>
</evidence>
<keyword evidence="2 5" id="KW-0238">DNA-binding</keyword>
<dbReference type="InterPro" id="IPR009057">
    <property type="entry name" value="Homeodomain-like_sf"/>
</dbReference>
<gene>
    <name evidence="5" type="ORF">TRV642_3750</name>
</gene>
<dbReference type="InterPro" id="IPR020449">
    <property type="entry name" value="Tscrpt_reg_AraC-type_HTH"/>
</dbReference>
<reference evidence="5" key="1">
    <citation type="submission" date="2022-09" db="EMBL/GenBank/DDBJ databases">
        <authorList>
            <person name="Duchaud E."/>
        </authorList>
    </citation>
    <scope>NUCLEOTIDE SEQUENCE</scope>
    <source>
        <strain evidence="5">TRV642</strain>
    </source>
</reference>
<dbReference type="PROSITE" id="PS01124">
    <property type="entry name" value="HTH_ARAC_FAMILY_2"/>
    <property type="match status" value="1"/>
</dbReference>
<keyword evidence="1" id="KW-0805">Transcription regulation</keyword>
<dbReference type="RefSeq" id="WP_263361108.1">
    <property type="nucleotide sequence ID" value="NZ_OX336425.1"/>
</dbReference>
<dbReference type="GO" id="GO:0003700">
    <property type="term" value="F:DNA-binding transcription factor activity"/>
    <property type="evidence" value="ECO:0007669"/>
    <property type="project" value="InterPro"/>
</dbReference>